<accession>A0A1M4X8H1</accession>
<protein>
    <submittedName>
        <fullName evidence="1">Uncharacterized protein</fullName>
    </submittedName>
</protein>
<evidence type="ECO:0000313" key="2">
    <source>
        <dbReference type="Proteomes" id="UP000184114"/>
    </source>
</evidence>
<dbReference type="RefSeq" id="WP_072976231.1">
    <property type="nucleotide sequence ID" value="NZ_FQTY01000010.1"/>
</dbReference>
<keyword evidence="2" id="KW-1185">Reference proteome</keyword>
<proteinExistence type="predicted"/>
<gene>
    <name evidence="1" type="ORF">SAMN02745784_02153</name>
</gene>
<dbReference type="GeneID" id="90995534"/>
<organism evidence="1 2">
    <name type="scientific">Tissierella praeacuta DSM 18095</name>
    <dbReference type="NCBI Taxonomy" id="1123404"/>
    <lineage>
        <taxon>Bacteria</taxon>
        <taxon>Bacillati</taxon>
        <taxon>Bacillota</taxon>
        <taxon>Tissierellia</taxon>
        <taxon>Tissierellales</taxon>
        <taxon>Tissierellaceae</taxon>
        <taxon>Tissierella</taxon>
    </lineage>
</organism>
<reference evidence="2" key="1">
    <citation type="submission" date="2016-11" db="EMBL/GenBank/DDBJ databases">
        <authorList>
            <person name="Varghese N."/>
            <person name="Submissions S."/>
        </authorList>
    </citation>
    <scope>NUCLEOTIDE SEQUENCE [LARGE SCALE GENOMIC DNA]</scope>
    <source>
        <strain evidence="2">DSM 18095</strain>
    </source>
</reference>
<dbReference type="Proteomes" id="UP000184114">
    <property type="component" value="Unassembled WGS sequence"/>
</dbReference>
<name>A0A1M4X8H1_9FIRM</name>
<evidence type="ECO:0000313" key="1">
    <source>
        <dbReference type="EMBL" id="SHE89789.1"/>
    </source>
</evidence>
<dbReference type="EMBL" id="FQTY01000010">
    <property type="protein sequence ID" value="SHE89789.1"/>
    <property type="molecule type" value="Genomic_DNA"/>
</dbReference>
<sequence>MSENSIKGNIITFKGTQKEQPVFTIKFNNSDFTYVSTRGLQGDKNELNEPFELLPSIYCTIKKRWDDDLQERYYNKYMNSSNFVKKFPFLLTMLINNYRYNNQDIEIILEIKNKRDNIEVSEGIFNDTNLIYKNKDDSLYEKTNKDRSESNYNVSEPLGMYVDTEKIFYPPAMGGGANRCIVWNIFQTLNLMNTFKEDYKAFDVNTMLEASSYNEEILELCSNYDTCSYILEKFRNGTYSTSEGMHDNIELTEYKGYYFPVEGKHRVCIAKRFKIPKIYAEVTGCIDIEKGEEQEDKPLYLKNLNFNSFTEEDILNAHYDVFKNLGLEDDNIKFLTEQGLTDAEVIEYIEKTTKKSLLELSREASEDKSKYKWGN</sequence>
<dbReference type="AlphaFoldDB" id="A0A1M4X8H1"/>